<gene>
    <name evidence="2" type="ORF">PSON_ATCC_30995.1.T0120002</name>
</gene>
<keyword evidence="3" id="KW-1185">Reference proteome</keyword>
<dbReference type="AlphaFoldDB" id="A0A8S1L5W5"/>
<dbReference type="EMBL" id="CAJJDN010000012">
    <property type="protein sequence ID" value="CAD8058044.1"/>
    <property type="molecule type" value="Genomic_DNA"/>
</dbReference>
<protein>
    <recommendedName>
        <fullName evidence="4">Transmembrane protein</fullName>
    </recommendedName>
</protein>
<keyword evidence="1" id="KW-0812">Transmembrane</keyword>
<organism evidence="2 3">
    <name type="scientific">Paramecium sonneborni</name>
    <dbReference type="NCBI Taxonomy" id="65129"/>
    <lineage>
        <taxon>Eukaryota</taxon>
        <taxon>Sar</taxon>
        <taxon>Alveolata</taxon>
        <taxon>Ciliophora</taxon>
        <taxon>Intramacronucleata</taxon>
        <taxon>Oligohymenophorea</taxon>
        <taxon>Peniculida</taxon>
        <taxon>Parameciidae</taxon>
        <taxon>Paramecium</taxon>
    </lineage>
</organism>
<evidence type="ECO:0000313" key="2">
    <source>
        <dbReference type="EMBL" id="CAD8058044.1"/>
    </source>
</evidence>
<keyword evidence="1" id="KW-1133">Transmembrane helix</keyword>
<feature type="transmembrane region" description="Helical" evidence="1">
    <location>
        <begin position="27"/>
        <end position="45"/>
    </location>
</feature>
<evidence type="ECO:0000313" key="3">
    <source>
        <dbReference type="Proteomes" id="UP000692954"/>
    </source>
</evidence>
<proteinExistence type="predicted"/>
<keyword evidence="1" id="KW-0472">Membrane</keyword>
<evidence type="ECO:0008006" key="4">
    <source>
        <dbReference type="Google" id="ProtNLM"/>
    </source>
</evidence>
<reference evidence="2" key="1">
    <citation type="submission" date="2021-01" db="EMBL/GenBank/DDBJ databases">
        <authorList>
            <consortium name="Genoscope - CEA"/>
            <person name="William W."/>
        </authorList>
    </citation>
    <scope>NUCLEOTIDE SEQUENCE</scope>
</reference>
<accession>A0A8S1L5W5</accession>
<name>A0A8S1L5W5_9CILI</name>
<sequence length="167" mass="20017">MKTQKKKQILIKYFLLIESIKIKRYQIYLLEAILCVILFIIRVHILNNNHGMEKMIKILYNILKQMICLKTKTVLQLKMRSNIQNTNILRTIQNMKFGLNRLNSTLILKIVDIMISNIANLIIIYSYQIYLKQIRTIQISIKLVRRKPRKSISKQHCDIKLIRKFFL</sequence>
<evidence type="ECO:0000256" key="1">
    <source>
        <dbReference type="SAM" id="Phobius"/>
    </source>
</evidence>
<dbReference type="Proteomes" id="UP000692954">
    <property type="component" value="Unassembled WGS sequence"/>
</dbReference>
<feature type="transmembrane region" description="Helical" evidence="1">
    <location>
        <begin position="106"/>
        <end position="127"/>
    </location>
</feature>
<comment type="caution">
    <text evidence="2">The sequence shown here is derived from an EMBL/GenBank/DDBJ whole genome shotgun (WGS) entry which is preliminary data.</text>
</comment>